<dbReference type="SUPFAM" id="SSF56601">
    <property type="entry name" value="beta-lactamase/transpeptidase-like"/>
    <property type="match status" value="1"/>
</dbReference>
<keyword evidence="2" id="KW-0378">Hydrolase</keyword>
<dbReference type="GO" id="GO:0030655">
    <property type="term" value="P:beta-lactam antibiotic catabolic process"/>
    <property type="evidence" value="ECO:0007669"/>
    <property type="project" value="InterPro"/>
</dbReference>
<reference evidence="2" key="2">
    <citation type="submission" date="2021-04" db="EMBL/GenBank/DDBJ databases">
        <authorList>
            <person name="Gilroy R."/>
        </authorList>
    </citation>
    <scope>NUCLEOTIDE SEQUENCE</scope>
    <source>
        <strain evidence="2">ChiHjej9B8-13557</strain>
    </source>
</reference>
<dbReference type="GO" id="GO:0046677">
    <property type="term" value="P:response to antibiotic"/>
    <property type="evidence" value="ECO:0007669"/>
    <property type="project" value="InterPro"/>
</dbReference>
<feature type="domain" description="Beta-lactamase class A catalytic" evidence="1">
    <location>
        <begin position="23"/>
        <end position="242"/>
    </location>
</feature>
<dbReference type="PANTHER" id="PTHR35333">
    <property type="entry name" value="BETA-LACTAMASE"/>
    <property type="match status" value="1"/>
</dbReference>
<dbReference type="EMBL" id="DWXX01000195">
    <property type="protein sequence ID" value="HJB60011.1"/>
    <property type="molecule type" value="Genomic_DNA"/>
</dbReference>
<reference evidence="2" key="1">
    <citation type="journal article" date="2021" name="PeerJ">
        <title>Extensive microbial diversity within the chicken gut microbiome revealed by metagenomics and culture.</title>
        <authorList>
            <person name="Gilroy R."/>
            <person name="Ravi A."/>
            <person name="Getino M."/>
            <person name="Pursley I."/>
            <person name="Horton D.L."/>
            <person name="Alikhan N.F."/>
            <person name="Baker D."/>
            <person name="Gharbi K."/>
            <person name="Hall N."/>
            <person name="Watson M."/>
            <person name="Adriaenssens E.M."/>
            <person name="Foster-Nyarko E."/>
            <person name="Jarju S."/>
            <person name="Secka A."/>
            <person name="Antonio M."/>
            <person name="Oren A."/>
            <person name="Chaudhuri R.R."/>
            <person name="La Ragione R."/>
            <person name="Hildebrand F."/>
            <person name="Pallen M.J."/>
        </authorList>
    </citation>
    <scope>NUCLEOTIDE SEQUENCE</scope>
    <source>
        <strain evidence="2">ChiHjej9B8-13557</strain>
    </source>
</reference>
<dbReference type="InterPro" id="IPR045155">
    <property type="entry name" value="Beta-lactam_cat"/>
</dbReference>
<evidence type="ECO:0000313" key="3">
    <source>
        <dbReference type="Proteomes" id="UP000824211"/>
    </source>
</evidence>
<comment type="caution">
    <text evidence="2">The sequence shown here is derived from an EMBL/GenBank/DDBJ whole genome shotgun (WGS) entry which is preliminary data.</text>
</comment>
<dbReference type="GO" id="GO:0008800">
    <property type="term" value="F:beta-lactamase activity"/>
    <property type="evidence" value="ECO:0007669"/>
    <property type="project" value="InterPro"/>
</dbReference>
<dbReference type="Proteomes" id="UP000824211">
    <property type="component" value="Unassembled WGS sequence"/>
</dbReference>
<evidence type="ECO:0000259" key="1">
    <source>
        <dbReference type="Pfam" id="PF13354"/>
    </source>
</evidence>
<dbReference type="Gene3D" id="3.40.710.10">
    <property type="entry name" value="DD-peptidase/beta-lactamase superfamily"/>
    <property type="match status" value="1"/>
</dbReference>
<protein>
    <submittedName>
        <fullName evidence="2">Class A beta-lactamase-related serine hydrolase</fullName>
    </submittedName>
</protein>
<proteinExistence type="predicted"/>
<gene>
    <name evidence="2" type="ORF">H9771_10260</name>
</gene>
<dbReference type="PANTHER" id="PTHR35333:SF4">
    <property type="entry name" value="SLR0121 PROTEIN"/>
    <property type="match status" value="1"/>
</dbReference>
<evidence type="ECO:0000313" key="2">
    <source>
        <dbReference type="EMBL" id="HJB60011.1"/>
    </source>
</evidence>
<dbReference type="InterPro" id="IPR000871">
    <property type="entry name" value="Beta-lactam_class-A"/>
</dbReference>
<dbReference type="AlphaFoldDB" id="A0A9D2MH27"/>
<sequence>MDKNMTLEKRIAAELYSYHGQMSVVVDDLRGRRVEIGADETFETASTIKAYILAALYLEAERGRARLDDVIAYRPEHFVDGSGMLRALGVGAQLKVKDAATMMIICSDNIATNMVIDYLGLDAINRCIRELGFAHTVLHNPLHFDRYEKLGDTTPRDYAALFGQLARGALVSPQASREMLAIFRAQHYNAMLTADFPPYYLDCEETGAEELIWVASKSGSMDACRNDGGIVHTPYGEYVIVLMNKNFDDIIEYSGHPAMVYGARVSRMILDQVLACEGRLWLNDAE</sequence>
<organism evidence="2 3">
    <name type="scientific">Candidatus Faecalibacterium faecipullorum</name>
    <dbReference type="NCBI Taxonomy" id="2838578"/>
    <lineage>
        <taxon>Bacteria</taxon>
        <taxon>Bacillati</taxon>
        <taxon>Bacillota</taxon>
        <taxon>Clostridia</taxon>
        <taxon>Eubacteriales</taxon>
        <taxon>Oscillospiraceae</taxon>
        <taxon>Faecalibacterium</taxon>
    </lineage>
</organism>
<name>A0A9D2MH27_9FIRM</name>
<dbReference type="InterPro" id="IPR012338">
    <property type="entry name" value="Beta-lactam/transpept-like"/>
</dbReference>
<dbReference type="Pfam" id="PF13354">
    <property type="entry name" value="Beta-lactamase2"/>
    <property type="match status" value="1"/>
</dbReference>
<accession>A0A9D2MH27</accession>